<dbReference type="Proteomes" id="UP001229486">
    <property type="component" value="Unassembled WGS sequence"/>
</dbReference>
<dbReference type="InterPro" id="IPR000014">
    <property type="entry name" value="PAS"/>
</dbReference>
<feature type="domain" description="PAS" evidence="7">
    <location>
        <begin position="139"/>
        <end position="212"/>
    </location>
</feature>
<dbReference type="SUPFAM" id="SSF55874">
    <property type="entry name" value="ATPase domain of HSP90 chaperone/DNA topoisomerase II/histidine kinase"/>
    <property type="match status" value="1"/>
</dbReference>
<dbReference type="SMART" id="SM00388">
    <property type="entry name" value="HisKA"/>
    <property type="match status" value="1"/>
</dbReference>
<dbReference type="SUPFAM" id="SSF55785">
    <property type="entry name" value="PYP-like sensor domain (PAS domain)"/>
    <property type="match status" value="2"/>
</dbReference>
<name>A0AB73IU37_9BURK</name>
<keyword evidence="3 4" id="KW-0597">Phosphoprotein</keyword>
<dbReference type="PANTHER" id="PTHR43065">
    <property type="entry name" value="SENSOR HISTIDINE KINASE"/>
    <property type="match status" value="1"/>
</dbReference>
<dbReference type="SMART" id="SM00387">
    <property type="entry name" value="HATPase_c"/>
    <property type="match status" value="1"/>
</dbReference>
<dbReference type="InterPro" id="IPR000700">
    <property type="entry name" value="PAS-assoc_C"/>
</dbReference>
<dbReference type="Pfam" id="PF00512">
    <property type="entry name" value="HisKA"/>
    <property type="match status" value="1"/>
</dbReference>
<dbReference type="GO" id="GO:0000155">
    <property type="term" value="F:phosphorelay sensor kinase activity"/>
    <property type="evidence" value="ECO:0007669"/>
    <property type="project" value="InterPro"/>
</dbReference>
<dbReference type="CDD" id="cd00130">
    <property type="entry name" value="PAS"/>
    <property type="match status" value="2"/>
</dbReference>
<protein>
    <recommendedName>
        <fullName evidence="2">histidine kinase</fullName>
        <ecNumber evidence="2">2.7.13.3</ecNumber>
    </recommendedName>
</protein>
<dbReference type="Gene3D" id="3.30.450.20">
    <property type="entry name" value="PAS domain"/>
    <property type="match status" value="2"/>
</dbReference>
<evidence type="ECO:0000259" key="8">
    <source>
        <dbReference type="PROSITE" id="PS50113"/>
    </source>
</evidence>
<dbReference type="CDD" id="cd16919">
    <property type="entry name" value="HATPase_CckA-like"/>
    <property type="match status" value="1"/>
</dbReference>
<gene>
    <name evidence="9" type="ORF">J2793_007017</name>
</gene>
<comment type="catalytic activity">
    <reaction evidence="1">
        <text>ATP + protein L-histidine = ADP + protein N-phospho-L-histidine.</text>
        <dbReference type="EC" id="2.7.13.3"/>
    </reaction>
</comment>
<dbReference type="AlphaFoldDB" id="A0AB73IU37"/>
<evidence type="ECO:0000313" key="9">
    <source>
        <dbReference type="EMBL" id="MDP9651542.1"/>
    </source>
</evidence>
<evidence type="ECO:0000256" key="2">
    <source>
        <dbReference type="ARBA" id="ARBA00012438"/>
    </source>
</evidence>
<feature type="modified residue" description="4-aspartylphosphate" evidence="4">
    <location>
        <position position="719"/>
    </location>
</feature>
<dbReference type="RefSeq" id="WP_392396121.1">
    <property type="nucleotide sequence ID" value="NZ_JAURTK010000022.1"/>
</dbReference>
<dbReference type="EMBL" id="JAURTK010000022">
    <property type="protein sequence ID" value="MDP9651542.1"/>
    <property type="molecule type" value="Genomic_DNA"/>
</dbReference>
<reference evidence="9" key="1">
    <citation type="submission" date="2023-07" db="EMBL/GenBank/DDBJ databases">
        <title>Sorghum-associated microbial communities from plants grown in Nebraska, USA.</title>
        <authorList>
            <person name="Schachtman D."/>
        </authorList>
    </citation>
    <scope>NUCLEOTIDE SEQUENCE</scope>
    <source>
        <strain evidence="9">DS1061</strain>
    </source>
</reference>
<dbReference type="PANTHER" id="PTHR43065:SF49">
    <property type="entry name" value="HISTIDINE KINASE"/>
    <property type="match status" value="1"/>
</dbReference>
<dbReference type="EC" id="2.7.13.3" evidence="2"/>
<dbReference type="InterPro" id="IPR001789">
    <property type="entry name" value="Sig_transdc_resp-reg_receiver"/>
</dbReference>
<dbReference type="Pfam" id="PF02518">
    <property type="entry name" value="HATPase_c"/>
    <property type="match status" value="1"/>
</dbReference>
<dbReference type="Pfam" id="PF00072">
    <property type="entry name" value="Response_reg"/>
    <property type="match status" value="2"/>
</dbReference>
<dbReference type="InterPro" id="IPR005467">
    <property type="entry name" value="His_kinase_dom"/>
</dbReference>
<dbReference type="InterPro" id="IPR003594">
    <property type="entry name" value="HATPase_dom"/>
</dbReference>
<dbReference type="InterPro" id="IPR003661">
    <property type="entry name" value="HisK_dim/P_dom"/>
</dbReference>
<comment type="caution">
    <text evidence="9">The sequence shown here is derived from an EMBL/GenBank/DDBJ whole genome shotgun (WGS) entry which is preliminary data.</text>
</comment>
<dbReference type="SMART" id="SM00091">
    <property type="entry name" value="PAS"/>
    <property type="match status" value="2"/>
</dbReference>
<feature type="domain" description="PAS" evidence="7">
    <location>
        <begin position="27"/>
        <end position="66"/>
    </location>
</feature>
<dbReference type="PROSITE" id="PS50112">
    <property type="entry name" value="PAS"/>
    <property type="match status" value="2"/>
</dbReference>
<dbReference type="InterPro" id="IPR036890">
    <property type="entry name" value="HATPase_C_sf"/>
</dbReference>
<evidence type="ECO:0000256" key="3">
    <source>
        <dbReference type="ARBA" id="ARBA00022553"/>
    </source>
</evidence>
<dbReference type="InterPro" id="IPR036097">
    <property type="entry name" value="HisK_dim/P_sf"/>
</dbReference>
<dbReference type="Gene3D" id="3.30.565.10">
    <property type="entry name" value="Histidine kinase-like ATPase, C-terminal domain"/>
    <property type="match status" value="1"/>
</dbReference>
<dbReference type="InterPro" id="IPR004358">
    <property type="entry name" value="Sig_transdc_His_kin-like_C"/>
</dbReference>
<feature type="domain" description="Response regulatory" evidence="6">
    <location>
        <begin position="529"/>
        <end position="645"/>
    </location>
</feature>
<evidence type="ECO:0000256" key="4">
    <source>
        <dbReference type="PROSITE-ProRule" id="PRU00169"/>
    </source>
</evidence>
<dbReference type="SMART" id="SM00086">
    <property type="entry name" value="PAC"/>
    <property type="match status" value="2"/>
</dbReference>
<organism evidence="9 10">
    <name type="scientific">Paraburkholderia caledonica</name>
    <dbReference type="NCBI Taxonomy" id="134536"/>
    <lineage>
        <taxon>Bacteria</taxon>
        <taxon>Pseudomonadati</taxon>
        <taxon>Pseudomonadota</taxon>
        <taxon>Betaproteobacteria</taxon>
        <taxon>Burkholderiales</taxon>
        <taxon>Burkholderiaceae</taxon>
        <taxon>Paraburkholderia</taxon>
    </lineage>
</organism>
<evidence type="ECO:0000259" key="6">
    <source>
        <dbReference type="PROSITE" id="PS50110"/>
    </source>
</evidence>
<evidence type="ECO:0000259" key="5">
    <source>
        <dbReference type="PROSITE" id="PS50109"/>
    </source>
</evidence>
<dbReference type="SUPFAM" id="SSF47384">
    <property type="entry name" value="Homodimeric domain of signal transducing histidine kinase"/>
    <property type="match status" value="1"/>
</dbReference>
<feature type="domain" description="Histidine kinase" evidence="5">
    <location>
        <begin position="286"/>
        <end position="509"/>
    </location>
</feature>
<dbReference type="InterPro" id="IPR001610">
    <property type="entry name" value="PAC"/>
</dbReference>
<dbReference type="InterPro" id="IPR035965">
    <property type="entry name" value="PAS-like_dom_sf"/>
</dbReference>
<dbReference type="NCBIfam" id="TIGR00229">
    <property type="entry name" value="sensory_box"/>
    <property type="match status" value="2"/>
</dbReference>
<feature type="domain" description="Response regulatory" evidence="6">
    <location>
        <begin position="670"/>
        <end position="781"/>
    </location>
</feature>
<evidence type="ECO:0000313" key="10">
    <source>
        <dbReference type="Proteomes" id="UP001229486"/>
    </source>
</evidence>
<dbReference type="InterPro" id="IPR011006">
    <property type="entry name" value="CheY-like_superfamily"/>
</dbReference>
<dbReference type="Pfam" id="PF13426">
    <property type="entry name" value="PAS_9"/>
    <property type="match status" value="2"/>
</dbReference>
<evidence type="ECO:0000259" key="7">
    <source>
        <dbReference type="PROSITE" id="PS50112"/>
    </source>
</evidence>
<accession>A0AB73IU37</accession>
<dbReference type="Gene3D" id="3.40.50.2300">
    <property type="match status" value="2"/>
</dbReference>
<dbReference type="PROSITE" id="PS50113">
    <property type="entry name" value="PAC"/>
    <property type="match status" value="2"/>
</dbReference>
<dbReference type="PRINTS" id="PR00344">
    <property type="entry name" value="BCTRLSENSOR"/>
</dbReference>
<dbReference type="SMART" id="SM00448">
    <property type="entry name" value="REC"/>
    <property type="match status" value="2"/>
</dbReference>
<dbReference type="CDD" id="cd00082">
    <property type="entry name" value="HisKA"/>
    <property type="match status" value="1"/>
</dbReference>
<feature type="domain" description="PAC" evidence="8">
    <location>
        <begin position="86"/>
        <end position="138"/>
    </location>
</feature>
<dbReference type="Gene3D" id="1.10.287.130">
    <property type="match status" value="1"/>
</dbReference>
<dbReference type="PROSITE" id="PS50110">
    <property type="entry name" value="RESPONSE_REGULATORY"/>
    <property type="match status" value="2"/>
</dbReference>
<dbReference type="SUPFAM" id="SSF52172">
    <property type="entry name" value="CheY-like"/>
    <property type="match status" value="2"/>
</dbReference>
<sequence>MPSIRQVFSTMRNWGDEWIASVSDYSICAISVEGRILTWNAGATAMYGYQPDEIIGQMLDILHTEDDRQKQAPSAALETARLRGRHNTEGWRTRKDGTTFWGSELITALHTDGGELVGFVSTVRDISDNRAAHEAVLDSERRFRMLVDGVTDYAIYMLSPEGVATNWNSGARHIKGYVAEEIVGSQFSRFFTPEDVATREPQRELTAAARDGRFETEGWRVRKDGTRFWAHVVIDAIRNDDGTLAGFAKITRDVTTRMEADRLLEETRKALFQSQKMEAVGKLTGGVAHDFNNVLQVLRGNLELLDSRHGRDVWTRERLDRAADAVDRGAKLASQLLAFARRQPLQPVVINPAPALRRMDDLLRRAIGEEIEVEAIVAGGLWNTLVDIHQLENVILNLAINARDAMPGGGKLTIELANAMLDDDYAAGLPDVPAGQYVMLAVTDTGTGMPPDVLQQAFDPFFTTKPEGSGTGLGLSMAYGFIKQSGGHIRLYSEIGHGTTVKIYLPRSTEKAIEPPPRPSVRLLGGKETILVVEDDLKVQSTVVDTLSALGYGVLKADDAEQALSVVRSGVHIDLLFTDVVMPGPVRSPDMVVQAILLLPRLKVLFTSGYTQNAIIHGGRLDPDVELLSKPYSREQLAYKIRQMLAPTGATDIGTDATLPAENVSTACLRVLVVNDDPALLEATSELVEILGHSVATTPSPDIALRWLAEQPFDVLFADLAMPGMSGTELAERAVELRPALQVVFATGSEAPNVHALPFRCRTLRKPYTLGELGEALDSSGR</sequence>
<dbReference type="CDD" id="cd00156">
    <property type="entry name" value="REC"/>
    <property type="match status" value="1"/>
</dbReference>
<evidence type="ECO:0000256" key="1">
    <source>
        <dbReference type="ARBA" id="ARBA00000085"/>
    </source>
</evidence>
<dbReference type="PROSITE" id="PS50109">
    <property type="entry name" value="HIS_KIN"/>
    <property type="match status" value="1"/>
</dbReference>
<feature type="domain" description="PAC" evidence="8">
    <location>
        <begin position="214"/>
        <end position="266"/>
    </location>
</feature>
<feature type="modified residue" description="4-aspartylphosphate" evidence="4">
    <location>
        <position position="579"/>
    </location>
</feature>
<proteinExistence type="predicted"/>